<dbReference type="CDD" id="cd00146">
    <property type="entry name" value="PKD"/>
    <property type="match status" value="2"/>
</dbReference>
<dbReference type="Pfam" id="PF13573">
    <property type="entry name" value="SprB"/>
    <property type="match status" value="4"/>
</dbReference>
<dbReference type="Proteomes" id="UP000316008">
    <property type="component" value="Unassembled WGS sequence"/>
</dbReference>
<evidence type="ECO:0000313" key="3">
    <source>
        <dbReference type="EMBL" id="TSJ45497.1"/>
    </source>
</evidence>
<organism evidence="3 4">
    <name type="scientific">Fluviicola chungangensis</name>
    <dbReference type="NCBI Taxonomy" id="2597671"/>
    <lineage>
        <taxon>Bacteria</taxon>
        <taxon>Pseudomonadati</taxon>
        <taxon>Bacteroidota</taxon>
        <taxon>Flavobacteriia</taxon>
        <taxon>Flavobacteriales</taxon>
        <taxon>Crocinitomicaceae</taxon>
        <taxon>Fluviicola</taxon>
    </lineage>
</organism>
<dbReference type="OrthoDB" id="607469at2"/>
<dbReference type="SMART" id="SM00089">
    <property type="entry name" value="PKD"/>
    <property type="match status" value="2"/>
</dbReference>
<feature type="domain" description="Ig-like" evidence="2">
    <location>
        <begin position="631"/>
        <end position="704"/>
    </location>
</feature>
<dbReference type="Pfam" id="PF13585">
    <property type="entry name" value="CHU_C"/>
    <property type="match status" value="1"/>
</dbReference>
<feature type="domain" description="PKD" evidence="1">
    <location>
        <begin position="903"/>
        <end position="950"/>
    </location>
</feature>
<gene>
    <name evidence="3" type="ORF">FO442_07000</name>
</gene>
<dbReference type="InterPro" id="IPR000601">
    <property type="entry name" value="PKD_dom"/>
</dbReference>
<dbReference type="InterPro" id="IPR013783">
    <property type="entry name" value="Ig-like_fold"/>
</dbReference>
<dbReference type="PROSITE" id="PS50835">
    <property type="entry name" value="IG_LIKE"/>
    <property type="match status" value="1"/>
</dbReference>
<dbReference type="Gene3D" id="2.60.40.10">
    <property type="entry name" value="Immunoglobulins"/>
    <property type="match status" value="2"/>
</dbReference>
<dbReference type="Gene3D" id="2.40.10.10">
    <property type="entry name" value="Trypsin-like serine proteases"/>
    <property type="match status" value="1"/>
</dbReference>
<dbReference type="Gene3D" id="2.60.40.740">
    <property type="match status" value="2"/>
</dbReference>
<evidence type="ECO:0000259" key="1">
    <source>
        <dbReference type="PROSITE" id="PS50093"/>
    </source>
</evidence>
<accession>A0A556MZZ4</accession>
<feature type="domain" description="PKD" evidence="1">
    <location>
        <begin position="807"/>
        <end position="874"/>
    </location>
</feature>
<dbReference type="SUPFAM" id="SSF49299">
    <property type="entry name" value="PKD domain"/>
    <property type="match status" value="2"/>
</dbReference>
<proteinExistence type="predicted"/>
<dbReference type="InterPro" id="IPR007110">
    <property type="entry name" value="Ig-like_dom"/>
</dbReference>
<keyword evidence="4" id="KW-1185">Reference proteome</keyword>
<dbReference type="InterPro" id="IPR022409">
    <property type="entry name" value="PKD/Chitinase_dom"/>
</dbReference>
<sequence>MKTKVPLLRVLNWLFGACIFVPLISNAQYCDSITPTFNVDLSASPYMTWLSPSTDRDGFCCGASAPDKCLEFVITLNPNSAAVIFNIASGAVPPGALFYQIDCGTPTPVGSPICLYGTGPFHLTFCKPGNNINTFSIETIPNPIFGPNLTLGDGCSDELWVQFYDETTITWNSINPGGFGSQNGLLSCTAACDTVLAINNSLAPPVVDYLVCGMAANGCTTEPICDTMTVVFATPLTATILAPDTVLCPNELTIPATAQATGGTPPYAYLWSNGTNTATADLTAGTHTVSITDATNCVIRQATVNVTQLAVPVVDAGANIDVCLNYVGAITLTATASNTQGVLWSGGSGTFSPSDTSLVVDYLPGAGEFSTGAIQIQVETVNNTGCPEVSDSTQIAFNPVLESVLIETQDVSCFGMTNGTALVTMTGSTGPYSFAFDGGAYNASNSVLNLAPGQHTVSILNTIGCDTLLSFVINEPPLLQVSEVSRTNVSCFGGTDGSLSVQGIGGYGTYSYSWNTNPVQNTETAVSLSAGNYMVTLTDQNGCTSNLNLIVTEPLPLANNFTIVQPSCNGFNDGSILASVSGGTTPYGYNWNTGGTGTSITGLVSGNYSVLITDSNGCTLNLNTFVSQPTPLAMTISPDTTICPGSPITLEAQVNGGTGAYTFDWTPQTGTTNQLIVSPLTQTTYACNITDANGCVIGSSTSISMISLNPADIYASISESVICLGEEVVITGAYTGSDQTVVLSWTHCTSCPITQNIIPGATTTYTILAVNQCNQQITSDVTVVVSEPPIVNLNPDLGTYCQGEYFSVSNSGTNDPSWIYTWVFEDGSISHDMIAVHVFNSPGQFDVNLTIVNQYGCQSVAAASGTVTVNPRAVASFTADKTEVTTIDPELHFTNTSQNASEYEWHFGDDDMSYVTNPTHSYDTYGEFEVTLNANNQYNCPDQARLAVTVKPSFELFVPNAFTPDGDEYNNTFMATGYGILENDFTMEIYNRWGELIFESHNMQIGWDGSYGAGTERVQDGTYTWVIRFKDLTNTLHERNGHLSLLR</sequence>
<dbReference type="InterPro" id="IPR035986">
    <property type="entry name" value="PKD_dom_sf"/>
</dbReference>
<dbReference type="Pfam" id="PF18911">
    <property type="entry name" value="PKD_4"/>
    <property type="match status" value="2"/>
</dbReference>
<dbReference type="InterPro" id="IPR025667">
    <property type="entry name" value="SprB_repeat"/>
</dbReference>
<dbReference type="PROSITE" id="PS50093">
    <property type="entry name" value="PKD"/>
    <property type="match status" value="2"/>
</dbReference>
<dbReference type="RefSeq" id="WP_144332453.1">
    <property type="nucleotide sequence ID" value="NZ_VLPL01000003.1"/>
</dbReference>
<dbReference type="InterPro" id="IPR026341">
    <property type="entry name" value="T9SS_type_B"/>
</dbReference>
<evidence type="ECO:0000313" key="4">
    <source>
        <dbReference type="Proteomes" id="UP000316008"/>
    </source>
</evidence>
<comment type="caution">
    <text evidence="3">The sequence shown here is derived from an EMBL/GenBank/DDBJ whole genome shotgun (WGS) entry which is preliminary data.</text>
</comment>
<dbReference type="NCBIfam" id="TIGR04131">
    <property type="entry name" value="Bac_Flav_CTERM"/>
    <property type="match status" value="1"/>
</dbReference>
<protein>
    <submittedName>
        <fullName evidence="3">T9SS type B sorting domain-containing protein</fullName>
    </submittedName>
</protein>
<reference evidence="3 4" key="1">
    <citation type="submission" date="2019-07" db="EMBL/GenBank/DDBJ databases">
        <authorList>
            <person name="Huq M.A."/>
        </authorList>
    </citation>
    <scope>NUCLEOTIDE SEQUENCE [LARGE SCALE GENOMIC DNA]</scope>
    <source>
        <strain evidence="3 4">MAH-3</strain>
    </source>
</reference>
<name>A0A556MZZ4_9FLAO</name>
<dbReference type="AlphaFoldDB" id="A0A556MZZ4"/>
<dbReference type="InterPro" id="IPR043504">
    <property type="entry name" value="Peptidase_S1_PA_chymotrypsin"/>
</dbReference>
<dbReference type="EMBL" id="VLPL01000003">
    <property type="protein sequence ID" value="TSJ45497.1"/>
    <property type="molecule type" value="Genomic_DNA"/>
</dbReference>
<evidence type="ECO:0000259" key="2">
    <source>
        <dbReference type="PROSITE" id="PS50835"/>
    </source>
</evidence>